<sequence length="442" mass="46394">MKTFGERNFIVMGAIGVVATAALVLGALNYHKLPFVSSGKTYSAYFDEAGGLTTGAPVRVSGAPAGQVQSITLDGQWVLVTFTVAEGIRLGDRSEAAIRTTSVLGNKVLDLTTRGAGTLSGTIPVERTTSPYQLPDAIGDLTTTISGLDTDQLSTSLTVLSQTLQDTPDDLRLAVAGVARFAETLNQRDARLRELLANAAKATTVLGERTNDIVRLISDTNALLAQLRTQSAALDEISTNISLLSRQIAGFIAENKTTLKPALDKLNGVLTILDNRKVEIQESIKGLAAYAMQFGETVAAGPFFNAYLANLVPGQFIQPFVDAAFSDLGLDPNVLLPSQRTDPQVGQPGTPALPIPYPRTGQGGEPKLTLPDAITGNPGDPRYPYREPAPAPPPGGPPPGPPAPPALDRQAPQPPTPSPFFVPAPDEVAPGPADSSIPQGRR</sequence>
<keyword evidence="2" id="KW-0472">Membrane</keyword>
<dbReference type="Pfam" id="PF11887">
    <property type="entry name" value="Mce4_CUP1"/>
    <property type="match status" value="1"/>
</dbReference>
<feature type="compositionally biased region" description="Pro residues" evidence="1">
    <location>
        <begin position="387"/>
        <end position="405"/>
    </location>
</feature>
<dbReference type="STRING" id="1440774.Y900_029215"/>
<feature type="transmembrane region" description="Helical" evidence="2">
    <location>
        <begin position="9"/>
        <end position="30"/>
    </location>
</feature>
<reference evidence="5" key="1">
    <citation type="submission" date="2014-05" db="EMBL/GenBank/DDBJ databases">
        <title>Genome sequence of Mycobacterium aromaticivorans strain JS19b1T (= DSM 45407T).</title>
        <authorList>
            <person name="Kwak Y."/>
            <person name="Park G.-S."/>
            <person name="Li Q.X."/>
            <person name="Lee S.-E."/>
            <person name="Shin J.-H."/>
        </authorList>
    </citation>
    <scope>NUCLEOTIDE SEQUENCE [LARGE SCALE GENOMIC DNA]</scope>
    <source>
        <strain evidence="5">JS19b1</strain>
    </source>
</reference>
<dbReference type="PRINTS" id="PR01782">
    <property type="entry name" value="MCEVIRFACTOR"/>
</dbReference>
<accession>A0A064CF37</accession>
<evidence type="ECO:0000256" key="1">
    <source>
        <dbReference type="SAM" id="MobiDB-lite"/>
    </source>
</evidence>
<evidence type="ECO:0000259" key="3">
    <source>
        <dbReference type="Pfam" id="PF02470"/>
    </source>
</evidence>
<keyword evidence="2" id="KW-1133">Transmembrane helix</keyword>
<organism evidence="5 6">
    <name type="scientific">Mycolicibacterium aromaticivorans JS19b1 = JCM 16368</name>
    <dbReference type="NCBI Taxonomy" id="1440774"/>
    <lineage>
        <taxon>Bacteria</taxon>
        <taxon>Bacillati</taxon>
        <taxon>Actinomycetota</taxon>
        <taxon>Actinomycetes</taxon>
        <taxon>Mycobacteriales</taxon>
        <taxon>Mycobacteriaceae</taxon>
        <taxon>Mycolicibacterium</taxon>
    </lineage>
</organism>
<keyword evidence="2" id="KW-0812">Transmembrane</keyword>
<evidence type="ECO:0000313" key="5">
    <source>
        <dbReference type="EMBL" id="KDE97333.1"/>
    </source>
</evidence>
<feature type="domain" description="Mammalian cell entry C-terminal" evidence="4">
    <location>
        <begin position="121"/>
        <end position="292"/>
    </location>
</feature>
<dbReference type="InterPro" id="IPR052336">
    <property type="entry name" value="MlaD_Phospholipid_Transporter"/>
</dbReference>
<name>A0A064CF37_9MYCO</name>
<keyword evidence="6" id="KW-1185">Reference proteome</keyword>
<dbReference type="InterPro" id="IPR024516">
    <property type="entry name" value="Mce_C"/>
</dbReference>
<dbReference type="NCBIfam" id="TIGR00996">
    <property type="entry name" value="Mtu_fam_mce"/>
    <property type="match status" value="1"/>
</dbReference>
<evidence type="ECO:0000259" key="4">
    <source>
        <dbReference type="Pfam" id="PF11887"/>
    </source>
</evidence>
<dbReference type="Proteomes" id="UP000022835">
    <property type="component" value="Unassembled WGS sequence"/>
</dbReference>
<comment type="caution">
    <text evidence="5">The sequence shown here is derived from an EMBL/GenBank/DDBJ whole genome shotgun (WGS) entry which is preliminary data.</text>
</comment>
<dbReference type="PANTHER" id="PTHR33371:SF18">
    <property type="entry name" value="MCE-FAMILY PROTEIN MCE3C"/>
    <property type="match status" value="1"/>
</dbReference>
<dbReference type="OrthoDB" id="5241191at2"/>
<dbReference type="InterPro" id="IPR003399">
    <property type="entry name" value="Mce/MlaD"/>
</dbReference>
<proteinExistence type="predicted"/>
<dbReference type="InterPro" id="IPR005693">
    <property type="entry name" value="Mce"/>
</dbReference>
<dbReference type="EMBL" id="JALN02000002">
    <property type="protein sequence ID" value="KDE97333.1"/>
    <property type="molecule type" value="Genomic_DNA"/>
</dbReference>
<feature type="region of interest" description="Disordered" evidence="1">
    <location>
        <begin position="336"/>
        <end position="442"/>
    </location>
</feature>
<protein>
    <submittedName>
        <fullName evidence="5">Mammalian cell entry protein</fullName>
    </submittedName>
</protein>
<dbReference type="AlphaFoldDB" id="A0A064CF37"/>
<dbReference type="eggNOG" id="COG1463">
    <property type="taxonomic scope" value="Bacteria"/>
</dbReference>
<dbReference type="RefSeq" id="WP_036348765.1">
    <property type="nucleotide sequence ID" value="NZ_JALN02000002.1"/>
</dbReference>
<gene>
    <name evidence="5" type="ORF">Y900_029215</name>
</gene>
<dbReference type="PANTHER" id="PTHR33371">
    <property type="entry name" value="INTERMEMBRANE PHOSPHOLIPID TRANSPORT SYSTEM BINDING PROTEIN MLAD-RELATED"/>
    <property type="match status" value="1"/>
</dbReference>
<dbReference type="GO" id="GO:0005576">
    <property type="term" value="C:extracellular region"/>
    <property type="evidence" value="ECO:0007669"/>
    <property type="project" value="TreeGrafter"/>
</dbReference>
<evidence type="ECO:0000256" key="2">
    <source>
        <dbReference type="SAM" id="Phobius"/>
    </source>
</evidence>
<dbReference type="Pfam" id="PF02470">
    <property type="entry name" value="MlaD"/>
    <property type="match status" value="1"/>
</dbReference>
<feature type="domain" description="Mce/MlaD" evidence="3">
    <location>
        <begin position="39"/>
        <end position="113"/>
    </location>
</feature>
<evidence type="ECO:0000313" key="6">
    <source>
        <dbReference type="Proteomes" id="UP000022835"/>
    </source>
</evidence>
<feature type="compositionally biased region" description="Pro residues" evidence="1">
    <location>
        <begin position="412"/>
        <end position="422"/>
    </location>
</feature>